<dbReference type="Proteomes" id="UP001432027">
    <property type="component" value="Unassembled WGS sequence"/>
</dbReference>
<organism evidence="2 3">
    <name type="scientific">Pristionchus entomophagus</name>
    <dbReference type="NCBI Taxonomy" id="358040"/>
    <lineage>
        <taxon>Eukaryota</taxon>
        <taxon>Metazoa</taxon>
        <taxon>Ecdysozoa</taxon>
        <taxon>Nematoda</taxon>
        <taxon>Chromadorea</taxon>
        <taxon>Rhabditida</taxon>
        <taxon>Rhabditina</taxon>
        <taxon>Diplogasteromorpha</taxon>
        <taxon>Diplogasteroidea</taxon>
        <taxon>Neodiplogasteridae</taxon>
        <taxon>Pristionchus</taxon>
    </lineage>
</organism>
<feature type="transmembrane region" description="Helical" evidence="1">
    <location>
        <begin position="274"/>
        <end position="295"/>
    </location>
</feature>
<evidence type="ECO:0000313" key="3">
    <source>
        <dbReference type="Proteomes" id="UP001432027"/>
    </source>
</evidence>
<dbReference type="InterPro" id="IPR019429">
    <property type="entry name" value="7TM_GPCR_serpentine_rcpt_Sri"/>
</dbReference>
<comment type="caution">
    <text evidence="2">The sequence shown here is derived from an EMBL/GenBank/DDBJ whole genome shotgun (WGS) entry which is preliminary data.</text>
</comment>
<feature type="transmembrane region" description="Helical" evidence="1">
    <location>
        <begin position="121"/>
        <end position="140"/>
    </location>
</feature>
<protein>
    <recommendedName>
        <fullName evidence="4">G protein-coupled receptor</fullName>
    </recommendedName>
</protein>
<dbReference type="EMBL" id="BTSX01000003">
    <property type="protein sequence ID" value="GMS90611.1"/>
    <property type="molecule type" value="Genomic_DNA"/>
</dbReference>
<feature type="non-terminal residue" evidence="2">
    <location>
        <position position="357"/>
    </location>
</feature>
<feature type="transmembrane region" description="Helical" evidence="1">
    <location>
        <begin position="161"/>
        <end position="183"/>
    </location>
</feature>
<accession>A0AAV5T4U6</accession>
<dbReference type="Pfam" id="PF10327">
    <property type="entry name" value="7TM_GPCR_Sri"/>
    <property type="match status" value="1"/>
</dbReference>
<dbReference type="PANTHER" id="PTHR45830">
    <property type="entry name" value="SERPENTINE RECEPTOR, CLASS I"/>
    <property type="match status" value="1"/>
</dbReference>
<keyword evidence="1" id="KW-0472">Membrane</keyword>
<evidence type="ECO:0000313" key="2">
    <source>
        <dbReference type="EMBL" id="GMS90611.1"/>
    </source>
</evidence>
<proteinExistence type="predicted"/>
<keyword evidence="1" id="KW-0812">Transmembrane</keyword>
<keyword evidence="1" id="KW-1133">Transmembrane helix</keyword>
<reference evidence="2" key="1">
    <citation type="submission" date="2023-10" db="EMBL/GenBank/DDBJ databases">
        <title>Genome assembly of Pristionchus species.</title>
        <authorList>
            <person name="Yoshida K."/>
            <person name="Sommer R.J."/>
        </authorList>
    </citation>
    <scope>NUCLEOTIDE SEQUENCE</scope>
    <source>
        <strain evidence="2">RS0144</strain>
    </source>
</reference>
<keyword evidence="3" id="KW-1185">Reference proteome</keyword>
<feature type="transmembrane region" description="Helical" evidence="1">
    <location>
        <begin position="72"/>
        <end position="101"/>
    </location>
</feature>
<gene>
    <name evidence="2" type="ORF">PENTCL1PPCAC_12786</name>
</gene>
<feature type="non-terminal residue" evidence="2">
    <location>
        <position position="1"/>
    </location>
</feature>
<feature type="transmembrane region" description="Helical" evidence="1">
    <location>
        <begin position="301"/>
        <end position="320"/>
    </location>
</feature>
<evidence type="ECO:0000256" key="1">
    <source>
        <dbReference type="SAM" id="Phobius"/>
    </source>
</evidence>
<evidence type="ECO:0008006" key="4">
    <source>
        <dbReference type="Google" id="ProtNLM"/>
    </source>
</evidence>
<feature type="transmembrane region" description="Helical" evidence="1">
    <location>
        <begin position="36"/>
        <end position="60"/>
    </location>
</feature>
<dbReference type="AlphaFoldDB" id="A0AAV5T4U6"/>
<name>A0AAV5T4U6_9BILA</name>
<sequence length="357" mass="40318">LARTSATVKLSFAAALKLLQHPMGLNFAVDGTQENVVFWSLHSITALTVPIDLLTIYLLWKKSPKQSVYYRKLLLALQICCVLIELHMGVLFAPVLLFPLIGLYSQGLLGRIHFPPHYSVVLFYFLVLACLIILNFCVFYRHQSILPSGHFLKLEKKRNRYLLYSLYAIALESMCVSVVFSGYDESPGDSIYLEKNHPAMLWLVAKESWVVYDPNSSTRLVVYHVILCLAVAVPLFFLLIRHIYMLLSSRISEMSVRTLAYHRAMVNSLIMQSLCWLAICVPVAVLIASFLLATIPQKVTSAVHLVAQLFPLLNALTVLLNTPTIRKTLRGYLPFHSNSISPKMSTVHQRAVFSHLS</sequence>
<feature type="transmembrane region" description="Helical" evidence="1">
    <location>
        <begin position="221"/>
        <end position="240"/>
    </location>
</feature>
<dbReference type="PANTHER" id="PTHR45830:SF15">
    <property type="entry name" value="SERPENTINE RECEPTOR, CLASS I"/>
    <property type="match status" value="1"/>
</dbReference>